<protein>
    <submittedName>
        <fullName evidence="1">Uncharacterized protein</fullName>
    </submittedName>
</protein>
<dbReference type="Proteomes" id="UP000242015">
    <property type="component" value="Unassembled WGS sequence"/>
</dbReference>
<evidence type="ECO:0000313" key="1">
    <source>
        <dbReference type="EMBL" id="PSO06894.1"/>
    </source>
</evidence>
<proteinExistence type="predicted"/>
<evidence type="ECO:0000313" key="2">
    <source>
        <dbReference type="Proteomes" id="UP000242015"/>
    </source>
</evidence>
<dbReference type="EMBL" id="NEXF01000371">
    <property type="protein sequence ID" value="PSO06894.1"/>
    <property type="molecule type" value="Genomic_DNA"/>
</dbReference>
<dbReference type="AlphaFoldDB" id="A0A2R6C7Q8"/>
<reference evidence="1 2" key="1">
    <citation type="submission" date="2017-04" db="EMBL/GenBank/DDBJ databases">
        <title>Novel microbial lineages endemic to geothermal iron-oxide mats fill important gaps in the evolutionary history of Archaea.</title>
        <authorList>
            <person name="Jay Z.J."/>
            <person name="Beam J.P."/>
            <person name="Dlakic M."/>
            <person name="Rusch D.B."/>
            <person name="Kozubal M.A."/>
            <person name="Inskeep W.P."/>
        </authorList>
    </citation>
    <scope>NUCLEOTIDE SEQUENCE [LARGE SCALE GENOMIC DNA]</scope>
    <source>
        <strain evidence="1">BE_D</strain>
    </source>
</reference>
<comment type="caution">
    <text evidence="1">The sequence shown here is derived from an EMBL/GenBank/DDBJ whole genome shotgun (WGS) entry which is preliminary data.</text>
</comment>
<gene>
    <name evidence="1" type="ORF">B9Q04_13700</name>
</gene>
<sequence>PTTLRIHQGQKPVRLLLPGLIRETTEEPLPGLLEPLSNLLGNLRVQRLELGVPPPQIQSELPKLVPTHTVLVLLILLLLGVQERIIEFTCYFKLGF</sequence>
<feature type="non-terminal residue" evidence="1">
    <location>
        <position position="1"/>
    </location>
</feature>
<name>A0A2R6C7Q8_9ARCH</name>
<accession>A0A2R6C7Q8</accession>
<organism evidence="1 2">
    <name type="scientific">Candidatus Marsarchaeota G2 archaeon BE_D</name>
    <dbReference type="NCBI Taxonomy" id="1978158"/>
    <lineage>
        <taxon>Archaea</taxon>
        <taxon>Candidatus Marsarchaeota</taxon>
        <taxon>Candidatus Marsarchaeota group 2</taxon>
    </lineage>
</organism>